<sequence length="173" mass="20154">MRTRLFTNVSSLEDTYVLGSDLRLEKIKTDIVEEDLQTLLDNADAITSQRGGSGADDGWPYKYSLEDNLKDVAWLEICTRHQQLASYVIRNEANRYVGCIYVYPIELHYAYKAQEYNIDFSFWITQQDYDAGLYEGIYEGLLNWMATDLKIDLNRVFLRNPETPDTIREKVRG</sequence>
<dbReference type="AlphaFoldDB" id="A0A955L2X2"/>
<reference evidence="1" key="1">
    <citation type="submission" date="2020-04" db="EMBL/GenBank/DDBJ databases">
        <authorList>
            <person name="Zhang T."/>
        </authorList>
    </citation>
    <scope>NUCLEOTIDE SEQUENCE</scope>
    <source>
        <strain evidence="1">HKST-UBA10</strain>
    </source>
</reference>
<accession>A0A955L2X2</accession>
<evidence type="ECO:0000313" key="1">
    <source>
        <dbReference type="EMBL" id="MCA9381887.1"/>
    </source>
</evidence>
<gene>
    <name evidence="1" type="ORF">KC660_00585</name>
</gene>
<proteinExistence type="predicted"/>
<reference evidence="1" key="2">
    <citation type="journal article" date="2021" name="Microbiome">
        <title>Successional dynamics and alternative stable states in a saline activated sludge microbial community over 9 years.</title>
        <authorList>
            <person name="Wang Y."/>
            <person name="Ye J."/>
            <person name="Ju F."/>
            <person name="Liu L."/>
            <person name="Boyd J.A."/>
            <person name="Deng Y."/>
            <person name="Parks D.H."/>
            <person name="Jiang X."/>
            <person name="Yin X."/>
            <person name="Woodcroft B.J."/>
            <person name="Tyson G.W."/>
            <person name="Hugenholtz P."/>
            <person name="Polz M.F."/>
            <person name="Zhang T."/>
        </authorList>
    </citation>
    <scope>NUCLEOTIDE SEQUENCE</scope>
    <source>
        <strain evidence="1">HKST-UBA10</strain>
    </source>
</reference>
<dbReference type="Proteomes" id="UP000782843">
    <property type="component" value="Unassembled WGS sequence"/>
</dbReference>
<organism evidence="1 2">
    <name type="scientific">Candidatus Dojkabacteria bacterium</name>
    <dbReference type="NCBI Taxonomy" id="2099670"/>
    <lineage>
        <taxon>Bacteria</taxon>
        <taxon>Candidatus Dojkabacteria</taxon>
    </lineage>
</organism>
<name>A0A955L2X2_9BACT</name>
<comment type="caution">
    <text evidence="1">The sequence shown here is derived from an EMBL/GenBank/DDBJ whole genome shotgun (WGS) entry which is preliminary data.</text>
</comment>
<dbReference type="EMBL" id="JAGQLG010000019">
    <property type="protein sequence ID" value="MCA9381887.1"/>
    <property type="molecule type" value="Genomic_DNA"/>
</dbReference>
<evidence type="ECO:0000313" key="2">
    <source>
        <dbReference type="Proteomes" id="UP000782843"/>
    </source>
</evidence>
<protein>
    <submittedName>
        <fullName evidence="1">Uncharacterized protein</fullName>
    </submittedName>
</protein>